<dbReference type="PANTHER" id="PTHR22726">
    <property type="entry name" value="METALLOENDOPEPTIDASE OMA1"/>
    <property type="match status" value="1"/>
</dbReference>
<dbReference type="InterPro" id="IPR051156">
    <property type="entry name" value="Mito/Outer_Membr_Metalloprot"/>
</dbReference>
<evidence type="ECO:0000256" key="6">
    <source>
        <dbReference type="RuleBase" id="RU003983"/>
    </source>
</evidence>
<protein>
    <submittedName>
        <fullName evidence="10">M48 family peptidase</fullName>
    </submittedName>
</protein>
<feature type="chain" id="PRO_5019347928" evidence="8">
    <location>
        <begin position="22"/>
        <end position="273"/>
    </location>
</feature>
<keyword evidence="5 6" id="KW-0482">Metalloprotease</keyword>
<dbReference type="GO" id="GO:0016020">
    <property type="term" value="C:membrane"/>
    <property type="evidence" value="ECO:0007669"/>
    <property type="project" value="TreeGrafter"/>
</dbReference>
<proteinExistence type="inferred from homology"/>
<feature type="compositionally biased region" description="Polar residues" evidence="7">
    <location>
        <begin position="244"/>
        <end position="253"/>
    </location>
</feature>
<reference evidence="10 11" key="1">
    <citation type="submission" date="2018-09" db="EMBL/GenBank/DDBJ databases">
        <authorList>
            <person name="Zhu H."/>
        </authorList>
    </citation>
    <scope>NUCLEOTIDE SEQUENCE [LARGE SCALE GENOMIC DNA]</scope>
    <source>
        <strain evidence="10 11">K1S02-6</strain>
    </source>
</reference>
<dbReference type="Gene3D" id="3.30.2010.10">
    <property type="entry name" value="Metalloproteases ('zincins'), catalytic domain"/>
    <property type="match status" value="1"/>
</dbReference>
<evidence type="ECO:0000256" key="7">
    <source>
        <dbReference type="SAM" id="MobiDB-lite"/>
    </source>
</evidence>
<feature type="domain" description="Peptidase M48" evidence="9">
    <location>
        <begin position="73"/>
        <end position="257"/>
    </location>
</feature>
<comment type="cofactor">
    <cofactor evidence="6">
        <name>Zn(2+)</name>
        <dbReference type="ChEBI" id="CHEBI:29105"/>
    </cofactor>
    <text evidence="6">Binds 1 zinc ion per subunit.</text>
</comment>
<organism evidence="10 11">
    <name type="scientific">Pseudomonas cavernicola</name>
    <dbReference type="NCBI Taxonomy" id="2320866"/>
    <lineage>
        <taxon>Bacteria</taxon>
        <taxon>Pseudomonadati</taxon>
        <taxon>Pseudomonadota</taxon>
        <taxon>Gammaproteobacteria</taxon>
        <taxon>Pseudomonadales</taxon>
        <taxon>Pseudomonadaceae</taxon>
        <taxon>Pseudomonas</taxon>
    </lineage>
</organism>
<evidence type="ECO:0000313" key="11">
    <source>
        <dbReference type="Proteomes" id="UP000284021"/>
    </source>
</evidence>
<feature type="region of interest" description="Disordered" evidence="7">
    <location>
        <begin position="234"/>
        <end position="253"/>
    </location>
</feature>
<dbReference type="Pfam" id="PF01435">
    <property type="entry name" value="Peptidase_M48"/>
    <property type="match status" value="1"/>
</dbReference>
<evidence type="ECO:0000256" key="2">
    <source>
        <dbReference type="ARBA" id="ARBA00022723"/>
    </source>
</evidence>
<comment type="similarity">
    <text evidence="6">Belongs to the peptidase M48 family.</text>
</comment>
<sequence length="273" mass="29109">MASLFRVTGLITALLLAGCQAVDTTSGGAVGVERKQYMFSMLSTQQVNQMYAQSYQQTLSEASGKGVLDKSSANAKRIDTIAKRLIAQAPMFRPDSAQWQWEVNLIDSPELNANCGPGGKIIMYSGLIEKLDLTDDEIAAVMGHEIAHALREHGREAMSKAYGIEMAKQGAGALLGLGQDSLALADTVVQYSMTLPNSRGNENEADLIGLELAARAGYDPNAAISLWDKMSQASEGAPPEFMSTHPSSGSRTAALQAAIPKVMPLYQQAKGAR</sequence>
<accession>A0A418XD19</accession>
<evidence type="ECO:0000256" key="3">
    <source>
        <dbReference type="ARBA" id="ARBA00022801"/>
    </source>
</evidence>
<keyword evidence="3 6" id="KW-0378">Hydrolase</keyword>
<evidence type="ECO:0000259" key="9">
    <source>
        <dbReference type="Pfam" id="PF01435"/>
    </source>
</evidence>
<keyword evidence="2" id="KW-0479">Metal-binding</keyword>
<comment type="caution">
    <text evidence="10">The sequence shown here is derived from an EMBL/GenBank/DDBJ whole genome shotgun (WGS) entry which is preliminary data.</text>
</comment>
<evidence type="ECO:0000256" key="1">
    <source>
        <dbReference type="ARBA" id="ARBA00022670"/>
    </source>
</evidence>
<evidence type="ECO:0000256" key="4">
    <source>
        <dbReference type="ARBA" id="ARBA00022833"/>
    </source>
</evidence>
<dbReference type="OrthoDB" id="9810445at2"/>
<dbReference type="RefSeq" id="WP_119956093.1">
    <property type="nucleotide sequence ID" value="NZ_QYUR01000006.1"/>
</dbReference>
<evidence type="ECO:0000313" key="10">
    <source>
        <dbReference type="EMBL" id="RJG10411.1"/>
    </source>
</evidence>
<keyword evidence="4 6" id="KW-0862">Zinc</keyword>
<dbReference type="InterPro" id="IPR001915">
    <property type="entry name" value="Peptidase_M48"/>
</dbReference>
<name>A0A418XD19_9PSED</name>
<dbReference type="GO" id="GO:0046872">
    <property type="term" value="F:metal ion binding"/>
    <property type="evidence" value="ECO:0007669"/>
    <property type="project" value="UniProtKB-KW"/>
</dbReference>
<dbReference type="PANTHER" id="PTHR22726:SF1">
    <property type="entry name" value="METALLOENDOPEPTIDASE OMA1, MITOCHONDRIAL"/>
    <property type="match status" value="1"/>
</dbReference>
<dbReference type="PROSITE" id="PS51257">
    <property type="entry name" value="PROKAR_LIPOPROTEIN"/>
    <property type="match status" value="1"/>
</dbReference>
<evidence type="ECO:0000256" key="8">
    <source>
        <dbReference type="SAM" id="SignalP"/>
    </source>
</evidence>
<dbReference type="GO" id="GO:0004222">
    <property type="term" value="F:metalloendopeptidase activity"/>
    <property type="evidence" value="ECO:0007669"/>
    <property type="project" value="InterPro"/>
</dbReference>
<dbReference type="AlphaFoldDB" id="A0A418XD19"/>
<dbReference type="CDD" id="cd07331">
    <property type="entry name" value="M48C_Oma1_like"/>
    <property type="match status" value="1"/>
</dbReference>
<gene>
    <name evidence="10" type="ORF">D3879_20580</name>
</gene>
<keyword evidence="11" id="KW-1185">Reference proteome</keyword>
<feature type="signal peptide" evidence="8">
    <location>
        <begin position="1"/>
        <end position="21"/>
    </location>
</feature>
<dbReference type="Proteomes" id="UP000284021">
    <property type="component" value="Unassembled WGS sequence"/>
</dbReference>
<dbReference type="EMBL" id="QYUR01000006">
    <property type="protein sequence ID" value="RJG10411.1"/>
    <property type="molecule type" value="Genomic_DNA"/>
</dbReference>
<evidence type="ECO:0000256" key="5">
    <source>
        <dbReference type="ARBA" id="ARBA00023049"/>
    </source>
</evidence>
<keyword evidence="1 6" id="KW-0645">Protease</keyword>
<dbReference type="GO" id="GO:0051603">
    <property type="term" value="P:proteolysis involved in protein catabolic process"/>
    <property type="evidence" value="ECO:0007669"/>
    <property type="project" value="TreeGrafter"/>
</dbReference>
<keyword evidence="8" id="KW-0732">Signal</keyword>